<dbReference type="PANTHER" id="PTHR43097:SF5">
    <property type="entry name" value="GLUTAMATE--TRNA LIGASE"/>
    <property type="match status" value="1"/>
</dbReference>
<sequence>MSSAPADDSTKTPPASNFLRHIVERDLEQGTYAQRRFAGTPGDASHHAAAPLDTARIRTRFPPEPNGYLHIGHAKSITLNFGLAAEYGGICHMRFDDTNPEKEEQEYVDSILDAVKWLGFDWKVGGVDHLYYASNYFDFMYRAAEALIDAGLAYVDEQTPEQMRANRGDFTTPGTDSPFRSRTPAENLARFREMRDGKHPDGAMVLRAKIDMASPNINLRDPAIYRIKHAEHHNTGNRWCIYPMYTYAHPIEDALEQITHSICTLEFEDQRPFYDWLLDTLCRLGLLAQPRPHQYEFARLNVTYVITSKRKLKQLVDEQIVDGWDDPRMPTIVGLRRRGYTPEAIRLMCERAGTSKAGGWTDYASLDIALRDDLEGKAARAMAVIDPLKLTLTNWREIFGDAPGEPCHAPAHPQRPELGERRFGLGPAVWIERDDFAETPPKGFFRLFPGNKVRLKYGLVVECTGCAKNDAGEITEVLATIVPDTRSGTPGADSVKVKGTITWVGVHDAVPAELRLYDRLFTEPQPDAGGRDFKASLNPASKRVVTGYLEPSLAALAGDVRVQFERHGYFVTDRIDHTAAKPVFNKITGLKDSWSK</sequence>
<feature type="short sequence motif" description="'KMSKS' region" evidence="9">
    <location>
        <begin position="306"/>
        <end position="310"/>
    </location>
</feature>
<dbReference type="SUPFAM" id="SSF50715">
    <property type="entry name" value="Ribosomal protein L25-like"/>
    <property type="match status" value="1"/>
</dbReference>
<gene>
    <name evidence="9" type="primary">glnS</name>
    <name evidence="14" type="ORF">FSC37_04585</name>
</gene>
<dbReference type="InterPro" id="IPR020058">
    <property type="entry name" value="Glu/Gln-tRNA-synth_Ib_cat-dom"/>
</dbReference>
<evidence type="ECO:0000259" key="13">
    <source>
        <dbReference type="Pfam" id="PF20974"/>
    </source>
</evidence>
<dbReference type="InterPro" id="IPR001412">
    <property type="entry name" value="aa-tRNA-synth_I_CS"/>
</dbReference>
<dbReference type="Pfam" id="PF03950">
    <property type="entry name" value="tRNA-synt_1c_C"/>
    <property type="match status" value="1"/>
</dbReference>
<accession>A0A5C6U101</accession>
<dbReference type="InterPro" id="IPR050132">
    <property type="entry name" value="Gln/Glu-tRNA_Ligase"/>
</dbReference>
<comment type="subcellular location">
    <subcellularLocation>
        <location evidence="9">Cytoplasm</location>
    </subcellularLocation>
</comment>
<dbReference type="EC" id="6.1.1.18" evidence="9"/>
<dbReference type="FunFam" id="3.40.50.620:FF:000037">
    <property type="entry name" value="Glutamine--tRNA ligase cytoplasmic"/>
    <property type="match status" value="1"/>
</dbReference>
<dbReference type="Pfam" id="PF20974">
    <property type="entry name" value="tRNA-synt_1c_C2"/>
    <property type="match status" value="1"/>
</dbReference>
<proteinExistence type="inferred from homology"/>
<comment type="subunit">
    <text evidence="9">Monomer.</text>
</comment>
<dbReference type="HAMAP" id="MF_00126">
    <property type="entry name" value="Gln_tRNA_synth"/>
    <property type="match status" value="1"/>
</dbReference>
<organism evidence="14 15">
    <name type="scientific">Piscinibacter aquaticus</name>
    <dbReference type="NCBI Taxonomy" id="392597"/>
    <lineage>
        <taxon>Bacteria</taxon>
        <taxon>Pseudomonadati</taxon>
        <taxon>Pseudomonadota</taxon>
        <taxon>Betaproteobacteria</taxon>
        <taxon>Burkholderiales</taxon>
        <taxon>Sphaerotilaceae</taxon>
        <taxon>Piscinibacter</taxon>
    </lineage>
</organism>
<dbReference type="InterPro" id="IPR022861">
    <property type="entry name" value="Gln_tRNA_ligase_bac"/>
</dbReference>
<protein>
    <recommendedName>
        <fullName evidence="9">Glutamine--tRNA ligase</fullName>
        <ecNumber evidence="9">6.1.1.18</ecNumber>
    </recommendedName>
    <alternativeName>
        <fullName evidence="9">Glutaminyl-tRNA synthetase</fullName>
        <shortName evidence="9">GlnRS</shortName>
    </alternativeName>
</protein>
<dbReference type="Proteomes" id="UP000321832">
    <property type="component" value="Unassembled WGS sequence"/>
</dbReference>
<dbReference type="EMBL" id="VOPW01000001">
    <property type="protein sequence ID" value="TXC65611.1"/>
    <property type="molecule type" value="Genomic_DNA"/>
</dbReference>
<dbReference type="FunFam" id="3.90.800.10:FF:000001">
    <property type="entry name" value="Glutamine--tRNA ligase"/>
    <property type="match status" value="1"/>
</dbReference>
<dbReference type="Pfam" id="PF00749">
    <property type="entry name" value="tRNA-synt_1c"/>
    <property type="match status" value="1"/>
</dbReference>
<dbReference type="GO" id="GO:0005524">
    <property type="term" value="F:ATP binding"/>
    <property type="evidence" value="ECO:0007669"/>
    <property type="project" value="UniProtKB-UniRule"/>
</dbReference>
<feature type="binding site" evidence="9">
    <location>
        <begin position="64"/>
        <end position="66"/>
    </location>
    <ligand>
        <name>ATP</name>
        <dbReference type="ChEBI" id="CHEBI:30616"/>
    </ligand>
</feature>
<dbReference type="InterPro" id="IPR014729">
    <property type="entry name" value="Rossmann-like_a/b/a_fold"/>
</dbReference>
<dbReference type="FunFam" id="1.10.1160.10:FF:000001">
    <property type="entry name" value="Glutamine--tRNA ligase"/>
    <property type="match status" value="1"/>
</dbReference>
<keyword evidence="4 9" id="KW-0547">Nucleotide-binding</keyword>
<evidence type="ECO:0000256" key="5">
    <source>
        <dbReference type="ARBA" id="ARBA00022840"/>
    </source>
</evidence>
<dbReference type="InterPro" id="IPR020059">
    <property type="entry name" value="Glu/Gln-tRNA-synth_Ib_codon-bd"/>
</dbReference>
<keyword evidence="7 9" id="KW-0030">Aminoacyl-tRNA synthetase</keyword>
<feature type="binding site" evidence="9">
    <location>
        <position position="96"/>
    </location>
    <ligand>
        <name>L-glutamine</name>
        <dbReference type="ChEBI" id="CHEBI:58359"/>
    </ligand>
</feature>
<keyword evidence="6 9" id="KW-0648">Protein biosynthesis</keyword>
<dbReference type="PANTHER" id="PTHR43097">
    <property type="entry name" value="GLUTAMINE-TRNA LIGASE"/>
    <property type="match status" value="1"/>
</dbReference>
<dbReference type="InterPro" id="IPR020056">
    <property type="entry name" value="Rbsml_bL25/Gln-tRNA_synth_N"/>
</dbReference>
<dbReference type="GO" id="GO:0004819">
    <property type="term" value="F:glutamine-tRNA ligase activity"/>
    <property type="evidence" value="ECO:0007669"/>
    <property type="project" value="UniProtKB-UniRule"/>
</dbReference>
<evidence type="ECO:0000256" key="8">
    <source>
        <dbReference type="ARBA" id="ARBA00048270"/>
    </source>
</evidence>
<dbReference type="PRINTS" id="PR00987">
    <property type="entry name" value="TRNASYNTHGLU"/>
</dbReference>
<feature type="binding site" evidence="9">
    <location>
        <position position="264"/>
    </location>
    <ligand>
        <name>ATP</name>
        <dbReference type="ChEBI" id="CHEBI:30616"/>
    </ligand>
</feature>
<dbReference type="Gene3D" id="3.40.50.620">
    <property type="entry name" value="HUPs"/>
    <property type="match status" value="1"/>
</dbReference>
<feature type="binding site" evidence="9">
    <location>
        <begin position="70"/>
        <end position="76"/>
    </location>
    <ligand>
        <name>ATP</name>
        <dbReference type="ChEBI" id="CHEBI:30616"/>
    </ligand>
</feature>
<dbReference type="PROSITE" id="PS00178">
    <property type="entry name" value="AA_TRNA_LIGASE_I"/>
    <property type="match status" value="1"/>
</dbReference>
<evidence type="ECO:0000313" key="15">
    <source>
        <dbReference type="Proteomes" id="UP000321832"/>
    </source>
</evidence>
<dbReference type="InterPro" id="IPR004514">
    <property type="entry name" value="Gln-tRNA-synth"/>
</dbReference>
<dbReference type="InterPro" id="IPR000924">
    <property type="entry name" value="Glu/Gln-tRNA-synth"/>
</dbReference>
<feature type="domain" description="Glutamyl/glutaminyl-tRNA synthetase class Ib catalytic" evidence="11">
    <location>
        <begin position="57"/>
        <end position="360"/>
    </location>
</feature>
<evidence type="ECO:0000313" key="14">
    <source>
        <dbReference type="EMBL" id="TXC65611.1"/>
    </source>
</evidence>
<evidence type="ECO:0000256" key="9">
    <source>
        <dbReference type="HAMAP-Rule" id="MF_00126"/>
    </source>
</evidence>
<dbReference type="GO" id="GO:0006424">
    <property type="term" value="P:glutamyl-tRNA aminoacylation"/>
    <property type="evidence" value="ECO:0007669"/>
    <property type="project" value="UniProtKB-UniRule"/>
</dbReference>
<evidence type="ECO:0000256" key="10">
    <source>
        <dbReference type="RuleBase" id="RU363037"/>
    </source>
</evidence>
<dbReference type="GO" id="GO:0005829">
    <property type="term" value="C:cytosol"/>
    <property type="evidence" value="ECO:0007669"/>
    <property type="project" value="TreeGrafter"/>
</dbReference>
<feature type="binding site" evidence="9">
    <location>
        <begin position="299"/>
        <end position="300"/>
    </location>
    <ligand>
        <name>ATP</name>
        <dbReference type="ChEBI" id="CHEBI:30616"/>
    </ligand>
</feature>
<evidence type="ECO:0000259" key="11">
    <source>
        <dbReference type="Pfam" id="PF00749"/>
    </source>
</evidence>
<evidence type="ECO:0000256" key="4">
    <source>
        <dbReference type="ARBA" id="ARBA00022741"/>
    </source>
</evidence>
<dbReference type="AlphaFoldDB" id="A0A5C6U101"/>
<keyword evidence="3 9" id="KW-0436">Ligase</keyword>
<feature type="domain" description="Glutamyl/glutaminyl-tRNA synthetase class Ib anti-codon binding" evidence="12">
    <location>
        <begin position="378"/>
        <end position="480"/>
    </location>
</feature>
<keyword evidence="5 9" id="KW-0067">ATP-binding</keyword>
<evidence type="ECO:0000259" key="12">
    <source>
        <dbReference type="Pfam" id="PF03950"/>
    </source>
</evidence>
<name>A0A5C6U101_9BURK</name>
<evidence type="ECO:0000256" key="6">
    <source>
        <dbReference type="ARBA" id="ARBA00022917"/>
    </source>
</evidence>
<comment type="caution">
    <text evidence="9">Lacks conserved residue(s) required for the propagation of feature annotation.</text>
</comment>
<dbReference type="SUPFAM" id="SSF52374">
    <property type="entry name" value="Nucleotidylyl transferase"/>
    <property type="match status" value="1"/>
</dbReference>
<comment type="catalytic activity">
    <reaction evidence="8 9">
        <text>tRNA(Gln) + L-glutamine + ATP = L-glutaminyl-tRNA(Gln) + AMP + diphosphate</text>
        <dbReference type="Rhea" id="RHEA:20121"/>
        <dbReference type="Rhea" id="RHEA-COMP:9662"/>
        <dbReference type="Rhea" id="RHEA-COMP:9681"/>
        <dbReference type="ChEBI" id="CHEBI:30616"/>
        <dbReference type="ChEBI" id="CHEBI:33019"/>
        <dbReference type="ChEBI" id="CHEBI:58359"/>
        <dbReference type="ChEBI" id="CHEBI:78442"/>
        <dbReference type="ChEBI" id="CHEBI:78521"/>
        <dbReference type="ChEBI" id="CHEBI:456215"/>
        <dbReference type="EC" id="6.1.1.18"/>
    </reaction>
</comment>
<evidence type="ECO:0000256" key="3">
    <source>
        <dbReference type="ARBA" id="ARBA00022598"/>
    </source>
</evidence>
<dbReference type="InterPro" id="IPR049437">
    <property type="entry name" value="tRNA-synt_1c_C2"/>
</dbReference>
<dbReference type="Gene3D" id="2.40.240.10">
    <property type="entry name" value="Ribosomal Protein L25, Chain P"/>
    <property type="match status" value="2"/>
</dbReference>
<feature type="domain" description="tRNA synthetases class I (E and Q) anti-codon binding" evidence="13">
    <location>
        <begin position="500"/>
        <end position="573"/>
    </location>
</feature>
<keyword evidence="15" id="KW-1185">Reference proteome</keyword>
<dbReference type="NCBIfam" id="TIGR00440">
    <property type="entry name" value="glnS"/>
    <property type="match status" value="1"/>
</dbReference>
<evidence type="ECO:0000256" key="7">
    <source>
        <dbReference type="ARBA" id="ARBA00023146"/>
    </source>
</evidence>
<comment type="similarity">
    <text evidence="1 9 10">Belongs to the class-I aminoacyl-tRNA synthetase family.</text>
</comment>
<reference evidence="14 15" key="1">
    <citation type="submission" date="2019-08" db="EMBL/GenBank/DDBJ databases">
        <authorList>
            <person name="Khan S.A."/>
            <person name="Jeon C.O."/>
            <person name="Jeong S.E."/>
        </authorList>
    </citation>
    <scope>NUCLEOTIDE SEQUENCE [LARGE SCALE GENOMIC DNA]</scope>
    <source>
        <strain evidence="15">IMCC1728</strain>
    </source>
</reference>
<feature type="short sequence motif" description="'HIGH' region" evidence="9">
    <location>
        <begin position="63"/>
        <end position="73"/>
    </location>
</feature>
<dbReference type="GO" id="GO:0006425">
    <property type="term" value="P:glutaminyl-tRNA aminoacylation"/>
    <property type="evidence" value="ECO:0007669"/>
    <property type="project" value="UniProtKB-UniRule"/>
</dbReference>
<feature type="binding site" evidence="9">
    <location>
        <position position="245"/>
    </location>
    <ligand>
        <name>L-glutamine</name>
        <dbReference type="ChEBI" id="CHEBI:58359"/>
    </ligand>
</feature>
<keyword evidence="2 9" id="KW-0963">Cytoplasm</keyword>
<evidence type="ECO:0000256" key="1">
    <source>
        <dbReference type="ARBA" id="ARBA00005594"/>
    </source>
</evidence>
<dbReference type="NCBIfam" id="NF011291">
    <property type="entry name" value="PRK14703.1"/>
    <property type="match status" value="1"/>
</dbReference>
<evidence type="ECO:0000256" key="2">
    <source>
        <dbReference type="ARBA" id="ARBA00022490"/>
    </source>
</evidence>
<dbReference type="InterPro" id="IPR011035">
    <property type="entry name" value="Ribosomal_bL25/Gln-tRNA_synth"/>
</dbReference>
<comment type="caution">
    <text evidence="14">The sequence shown here is derived from an EMBL/GenBank/DDBJ whole genome shotgun (WGS) entry which is preliminary data.</text>
</comment>